<dbReference type="SUPFAM" id="SSF56601">
    <property type="entry name" value="beta-lactamase/transpeptidase-like"/>
    <property type="match status" value="1"/>
</dbReference>
<evidence type="ECO:0000259" key="1">
    <source>
        <dbReference type="Pfam" id="PF00144"/>
    </source>
</evidence>
<proteinExistence type="predicted"/>
<comment type="caution">
    <text evidence="2">The sequence shown here is derived from an EMBL/GenBank/DDBJ whole genome shotgun (WGS) entry which is preliminary data.</text>
</comment>
<protein>
    <recommendedName>
        <fullName evidence="1">Beta-lactamase-related domain-containing protein</fullName>
    </recommendedName>
</protein>
<dbReference type="EMBL" id="BSFE01000013">
    <property type="protein sequence ID" value="GLK53712.1"/>
    <property type="molecule type" value="Genomic_DNA"/>
</dbReference>
<reference evidence="2" key="2">
    <citation type="submission" date="2023-01" db="EMBL/GenBank/DDBJ databases">
        <authorList>
            <person name="Sun Q."/>
            <person name="Evtushenko L."/>
        </authorList>
    </citation>
    <scope>NUCLEOTIDE SEQUENCE</scope>
    <source>
        <strain evidence="2">VKM B-1513</strain>
    </source>
</reference>
<dbReference type="Gene3D" id="3.40.710.10">
    <property type="entry name" value="DD-peptidase/beta-lactamase superfamily"/>
    <property type="match status" value="1"/>
</dbReference>
<dbReference type="PANTHER" id="PTHR46825:SF9">
    <property type="entry name" value="BETA-LACTAMASE-RELATED DOMAIN-CONTAINING PROTEIN"/>
    <property type="match status" value="1"/>
</dbReference>
<dbReference type="RefSeq" id="WP_271188053.1">
    <property type="nucleotide sequence ID" value="NZ_BSFE01000013.1"/>
</dbReference>
<evidence type="ECO:0000313" key="2">
    <source>
        <dbReference type="EMBL" id="GLK53712.1"/>
    </source>
</evidence>
<reference evidence="2" key="1">
    <citation type="journal article" date="2014" name="Int. J. Syst. Evol. Microbiol.">
        <title>Complete genome sequence of Corynebacterium casei LMG S-19264T (=DSM 44701T), isolated from a smear-ripened cheese.</title>
        <authorList>
            <consortium name="US DOE Joint Genome Institute (JGI-PGF)"/>
            <person name="Walter F."/>
            <person name="Albersmeier A."/>
            <person name="Kalinowski J."/>
            <person name="Ruckert C."/>
        </authorList>
    </citation>
    <scope>NUCLEOTIDE SEQUENCE</scope>
    <source>
        <strain evidence="2">VKM B-1513</strain>
    </source>
</reference>
<dbReference type="InterPro" id="IPR050491">
    <property type="entry name" value="AmpC-like"/>
</dbReference>
<keyword evidence="3" id="KW-1185">Reference proteome</keyword>
<organism evidence="2 3">
    <name type="scientific">Maricaulis virginensis</name>
    <dbReference type="NCBI Taxonomy" id="144022"/>
    <lineage>
        <taxon>Bacteria</taxon>
        <taxon>Pseudomonadati</taxon>
        <taxon>Pseudomonadota</taxon>
        <taxon>Alphaproteobacteria</taxon>
        <taxon>Maricaulales</taxon>
        <taxon>Maricaulaceae</taxon>
        <taxon>Maricaulis</taxon>
    </lineage>
</organism>
<dbReference type="Pfam" id="PF00144">
    <property type="entry name" value="Beta-lactamase"/>
    <property type="match status" value="1"/>
</dbReference>
<sequence length="476" mass="50212">MSILAPCLAALAALSLQGEPVPGLQSSPDRIRESVLPAHYLEGHLDARSIPQAMLEQDIPGLGMAFIEDGEIAWQMTFGYADLATAAPVTPDTVFAAASLSKPVAAMMALHLVDRGALSLDADVDDYLHDWQIPASAFTAEEPVTLRRLVGHTAGIANHLWSAYDPGEPLPSIEAMLTGAPPSVDPPAAVEAVPGARYRYSNPGYAIIQKLVQDATGEDFQTAAERIVFSPAGMTRSTFAQPAPPALNAAAATGYSNALQPYPDRLFPFLAAGGMWSTPGDLARFMGTLMEDRATGAGRILSPELAAEVFAHSEGRLGFTRTPGADGEVLVEHWGSNAGFTSYMVGHLPGNQALVVMTNSDNGFNLMASIARSVAHEYGWPLLEPTVYTEAGLPAADLQRFAGTYGDGLVFSVADGALTLTAPGDAAAQTLVPVGPATLISPSQNTTYQFIEANDGAIRWVRMTQGSGYNNDFPRN</sequence>
<dbReference type="InterPro" id="IPR012338">
    <property type="entry name" value="Beta-lactam/transpept-like"/>
</dbReference>
<accession>A0A9W6MQ03</accession>
<feature type="domain" description="Beta-lactamase-related" evidence="1">
    <location>
        <begin position="50"/>
        <end position="365"/>
    </location>
</feature>
<dbReference type="InterPro" id="IPR001466">
    <property type="entry name" value="Beta-lactam-related"/>
</dbReference>
<dbReference type="AlphaFoldDB" id="A0A9W6MQ03"/>
<dbReference type="PANTHER" id="PTHR46825">
    <property type="entry name" value="D-ALANYL-D-ALANINE-CARBOXYPEPTIDASE/ENDOPEPTIDASE AMPH"/>
    <property type="match status" value="1"/>
</dbReference>
<evidence type="ECO:0000313" key="3">
    <source>
        <dbReference type="Proteomes" id="UP001143486"/>
    </source>
</evidence>
<name>A0A9W6MQ03_9PROT</name>
<dbReference type="Proteomes" id="UP001143486">
    <property type="component" value="Unassembled WGS sequence"/>
</dbReference>
<gene>
    <name evidence="2" type="ORF">GCM10017621_32200</name>
</gene>